<dbReference type="GeneID" id="66054977"/>
<sequence length="104" mass="10287">MHAQGRRSGLTAAQGYSTPGTTRRRRAAVLPCMRLCVIRAACALAAAPLVAGGAVRVYVEVDGQVQAGGGDGGGHGEGAAANLRPPAAGGRGAVRGVADREGQP</sequence>
<dbReference type="InParanoid" id="A0A2K3D9J8"/>
<keyword evidence="3" id="KW-1185">Reference proteome</keyword>
<dbReference type="RefSeq" id="XP_042919962.1">
    <property type="nucleotide sequence ID" value="XM_043066565.1"/>
</dbReference>
<proteinExistence type="predicted"/>
<feature type="region of interest" description="Disordered" evidence="1">
    <location>
        <begin position="66"/>
        <end position="104"/>
    </location>
</feature>
<protein>
    <submittedName>
        <fullName evidence="2">Uncharacterized protein</fullName>
    </submittedName>
</protein>
<evidence type="ECO:0000256" key="1">
    <source>
        <dbReference type="SAM" id="MobiDB-lite"/>
    </source>
</evidence>
<accession>A0A2K3D9J8</accession>
<gene>
    <name evidence="2" type="ORF">CHLRE_10g426632v5</name>
</gene>
<organism evidence="2 3">
    <name type="scientific">Chlamydomonas reinhardtii</name>
    <name type="common">Chlamydomonas smithii</name>
    <dbReference type="NCBI Taxonomy" id="3055"/>
    <lineage>
        <taxon>Eukaryota</taxon>
        <taxon>Viridiplantae</taxon>
        <taxon>Chlorophyta</taxon>
        <taxon>core chlorophytes</taxon>
        <taxon>Chlorophyceae</taxon>
        <taxon>CS clade</taxon>
        <taxon>Chlamydomonadales</taxon>
        <taxon>Chlamydomonadaceae</taxon>
        <taxon>Chlamydomonas</taxon>
    </lineage>
</organism>
<dbReference type="KEGG" id="cre:CHLRE_10g426632v5"/>
<reference evidence="2 3" key="1">
    <citation type="journal article" date="2007" name="Science">
        <title>The Chlamydomonas genome reveals the evolution of key animal and plant functions.</title>
        <authorList>
            <person name="Merchant S.S."/>
            <person name="Prochnik S.E."/>
            <person name="Vallon O."/>
            <person name="Harris E.H."/>
            <person name="Karpowicz S.J."/>
            <person name="Witman G.B."/>
            <person name="Terry A."/>
            <person name="Salamov A."/>
            <person name="Fritz-Laylin L.K."/>
            <person name="Marechal-Drouard L."/>
            <person name="Marshall W.F."/>
            <person name="Qu L.H."/>
            <person name="Nelson D.R."/>
            <person name="Sanderfoot A.A."/>
            <person name="Spalding M.H."/>
            <person name="Kapitonov V.V."/>
            <person name="Ren Q."/>
            <person name="Ferris P."/>
            <person name="Lindquist E."/>
            <person name="Shapiro H."/>
            <person name="Lucas S.M."/>
            <person name="Grimwood J."/>
            <person name="Schmutz J."/>
            <person name="Cardol P."/>
            <person name="Cerutti H."/>
            <person name="Chanfreau G."/>
            <person name="Chen C.L."/>
            <person name="Cognat V."/>
            <person name="Croft M.T."/>
            <person name="Dent R."/>
            <person name="Dutcher S."/>
            <person name="Fernandez E."/>
            <person name="Fukuzawa H."/>
            <person name="Gonzalez-Ballester D."/>
            <person name="Gonzalez-Halphen D."/>
            <person name="Hallmann A."/>
            <person name="Hanikenne M."/>
            <person name="Hippler M."/>
            <person name="Inwood W."/>
            <person name="Jabbari K."/>
            <person name="Kalanon M."/>
            <person name="Kuras R."/>
            <person name="Lefebvre P.A."/>
            <person name="Lemaire S.D."/>
            <person name="Lobanov A.V."/>
            <person name="Lohr M."/>
            <person name="Manuell A."/>
            <person name="Meier I."/>
            <person name="Mets L."/>
            <person name="Mittag M."/>
            <person name="Mittelmeier T."/>
            <person name="Moroney J.V."/>
            <person name="Moseley J."/>
            <person name="Napoli C."/>
            <person name="Nedelcu A.M."/>
            <person name="Niyogi K."/>
            <person name="Novoselov S.V."/>
            <person name="Paulsen I.T."/>
            <person name="Pazour G."/>
            <person name="Purton S."/>
            <person name="Ral J.P."/>
            <person name="Riano-Pachon D.M."/>
            <person name="Riekhof W."/>
            <person name="Rymarquis L."/>
            <person name="Schroda M."/>
            <person name="Stern D."/>
            <person name="Umen J."/>
            <person name="Willows R."/>
            <person name="Wilson N."/>
            <person name="Zimmer S.L."/>
            <person name="Allmer J."/>
            <person name="Balk J."/>
            <person name="Bisova K."/>
            <person name="Chen C.J."/>
            <person name="Elias M."/>
            <person name="Gendler K."/>
            <person name="Hauser C."/>
            <person name="Lamb M.R."/>
            <person name="Ledford H."/>
            <person name="Long J.C."/>
            <person name="Minagawa J."/>
            <person name="Page M.D."/>
            <person name="Pan J."/>
            <person name="Pootakham W."/>
            <person name="Roje S."/>
            <person name="Rose A."/>
            <person name="Stahlberg E."/>
            <person name="Terauchi A.M."/>
            <person name="Yang P."/>
            <person name="Ball S."/>
            <person name="Bowler C."/>
            <person name="Dieckmann C.L."/>
            <person name="Gladyshev V.N."/>
            <person name="Green P."/>
            <person name="Jorgensen R."/>
            <person name="Mayfield S."/>
            <person name="Mueller-Roeber B."/>
            <person name="Rajamani S."/>
            <person name="Sayre R.T."/>
            <person name="Brokstein P."/>
            <person name="Dubchak I."/>
            <person name="Goodstein D."/>
            <person name="Hornick L."/>
            <person name="Huang Y.W."/>
            <person name="Jhaveri J."/>
            <person name="Luo Y."/>
            <person name="Martinez D."/>
            <person name="Ngau W.C."/>
            <person name="Otillar B."/>
            <person name="Poliakov A."/>
            <person name="Porter A."/>
            <person name="Szajkowski L."/>
            <person name="Werner G."/>
            <person name="Zhou K."/>
            <person name="Grigoriev I.V."/>
            <person name="Rokhsar D.S."/>
            <person name="Grossman A.R."/>
        </authorList>
    </citation>
    <scope>NUCLEOTIDE SEQUENCE [LARGE SCALE GENOMIC DNA]</scope>
    <source>
        <strain evidence="3">CC-503</strain>
    </source>
</reference>
<dbReference type="Proteomes" id="UP000006906">
    <property type="component" value="Chromosome 10"/>
</dbReference>
<dbReference type="Gramene" id="PNW77205">
    <property type="protein sequence ID" value="PNW77205"/>
    <property type="gene ID" value="CHLRE_10g426632v5"/>
</dbReference>
<evidence type="ECO:0000313" key="2">
    <source>
        <dbReference type="EMBL" id="PNW77205.1"/>
    </source>
</evidence>
<feature type="region of interest" description="Disordered" evidence="1">
    <location>
        <begin position="1"/>
        <end position="23"/>
    </location>
</feature>
<dbReference type="AlphaFoldDB" id="A0A2K3D9J8"/>
<feature type="compositionally biased region" description="Low complexity" evidence="1">
    <location>
        <begin position="78"/>
        <end position="88"/>
    </location>
</feature>
<dbReference type="EMBL" id="CM008971">
    <property type="protein sequence ID" value="PNW77205.1"/>
    <property type="molecule type" value="Genomic_DNA"/>
</dbReference>
<name>A0A2K3D9J8_CHLRE</name>
<feature type="compositionally biased region" description="Gly residues" evidence="1">
    <location>
        <begin position="66"/>
        <end position="77"/>
    </location>
</feature>
<evidence type="ECO:0000313" key="3">
    <source>
        <dbReference type="Proteomes" id="UP000006906"/>
    </source>
</evidence>